<dbReference type="AlphaFoldDB" id="A0A098EFH2"/>
<feature type="region of interest" description="Disordered" evidence="1">
    <location>
        <begin position="1"/>
        <end position="29"/>
    </location>
</feature>
<reference evidence="2 3" key="1">
    <citation type="submission" date="2014-09" db="EMBL/GenBank/DDBJ databases">
        <authorList>
            <person name="Loux Valentin"/>
            <person name="Dugat Thibaut"/>
        </authorList>
    </citation>
    <scope>NUCLEOTIDE SEQUENCE [LARGE SCALE GENOMIC DNA]</scope>
    <source>
        <strain evidence="2 3">BOV-10_179</strain>
    </source>
</reference>
<evidence type="ECO:0000313" key="2">
    <source>
        <dbReference type="EMBL" id="CEG20547.1"/>
    </source>
</evidence>
<sequence>MHNNVRGTEPGTDQGSQDVQYSFSPHSNQEPYQCELKREIAQYNKSFNNPSVQAKPLLFRLLNSSARLLANSASSCNRESTNKKALHELENVLNEIHLFYYSPDTPVLFDYKVVLTQCCNALVHLCEDVSLLPPAKRKTRSTIDNGIALISCAIHLVHKQIEGTTSAEEGAVYTRDSSITKHMFSFNNAALILSQTVQVSEYAAIQRDMQVASCIARILNKDSLYEYRIQLSQHLALRINNIYSAILNRRPVPTFKHSFHHDIDLLNTAHTLLTNSLNKLSRRVSKNISIPSSIALIQLDIFNCRNLGNTLMNNKNLEHSYYFDSICDAFQPCPVYINRLRTVLGNAYLFSKISKCGREYLPVMETIQNNLESADKLLDNDYFRWILLYYPHSQYSELRKTVTSALETLNFFYFVKASSKHASYEKIPSVMSSSSYASDSKTLKKSTLHKEKSDKPSTSHLSLKTLKKIPAMLALKATENSRKKNSGPRSNALHVQAHTSESSSNNAAEVSIGRTLTDHATSSALDIDFAARQSIDYDLGGHETRSSKYMMDGRLLENETSTSVRIQGTESEILPSTAISSSSSRRIKHLSTYK</sequence>
<dbReference type="RefSeq" id="WP_060757631.1">
    <property type="nucleotide sequence ID" value="NZ_CCXQ01000027.1"/>
</dbReference>
<feature type="region of interest" description="Disordered" evidence="1">
    <location>
        <begin position="479"/>
        <end position="510"/>
    </location>
</feature>
<evidence type="ECO:0000256" key="1">
    <source>
        <dbReference type="SAM" id="MobiDB-lite"/>
    </source>
</evidence>
<dbReference type="Proteomes" id="UP000055047">
    <property type="component" value="Unassembled WGS sequence"/>
</dbReference>
<gene>
    <name evidence="2" type="ORF">ANAPHAGO_00865</name>
</gene>
<dbReference type="EMBL" id="CCXQ01000027">
    <property type="protein sequence ID" value="CEG20547.1"/>
    <property type="molecule type" value="Genomic_DNA"/>
</dbReference>
<evidence type="ECO:0000313" key="3">
    <source>
        <dbReference type="Proteomes" id="UP000055047"/>
    </source>
</evidence>
<proteinExistence type="predicted"/>
<name>A0A098EFH2_ANAPH</name>
<accession>A0A098EFH2</accession>
<protein>
    <submittedName>
        <fullName evidence="2">Uncharacterized protein</fullName>
    </submittedName>
</protein>
<feature type="compositionally biased region" description="Low complexity" evidence="1">
    <location>
        <begin position="500"/>
        <end position="509"/>
    </location>
</feature>
<organism evidence="2 3">
    <name type="scientific">Anaplasma phagocytophilum</name>
    <name type="common">Ehrlichia phagocytophila</name>
    <dbReference type="NCBI Taxonomy" id="948"/>
    <lineage>
        <taxon>Bacteria</taxon>
        <taxon>Pseudomonadati</taxon>
        <taxon>Pseudomonadota</taxon>
        <taxon>Alphaproteobacteria</taxon>
        <taxon>Rickettsiales</taxon>
        <taxon>Anaplasmataceae</taxon>
        <taxon>Anaplasma</taxon>
        <taxon>phagocytophilum group</taxon>
    </lineage>
</organism>